<dbReference type="InterPro" id="IPR001128">
    <property type="entry name" value="Cyt_P450"/>
</dbReference>
<dbReference type="AlphaFoldDB" id="A0A4R4V939"/>
<comment type="caution">
    <text evidence="3">The sequence shown here is derived from an EMBL/GenBank/DDBJ whole genome shotgun (WGS) entry which is preliminary data.</text>
</comment>
<evidence type="ECO:0000256" key="2">
    <source>
        <dbReference type="PIRSR" id="PIRSR602401-1"/>
    </source>
</evidence>
<keyword evidence="2" id="KW-0479">Metal-binding</keyword>
<dbReference type="RefSeq" id="WP_132679512.1">
    <property type="nucleotide sequence ID" value="NZ_SMKS01000087.1"/>
</dbReference>
<keyword evidence="2" id="KW-0408">Iron</keyword>
<dbReference type="GO" id="GO:0005506">
    <property type="term" value="F:iron ion binding"/>
    <property type="evidence" value="ECO:0007669"/>
    <property type="project" value="InterPro"/>
</dbReference>
<dbReference type="SUPFAM" id="SSF48264">
    <property type="entry name" value="Cytochrome P450"/>
    <property type="match status" value="1"/>
</dbReference>
<dbReference type="Pfam" id="PF00067">
    <property type="entry name" value="p450"/>
    <property type="match status" value="1"/>
</dbReference>
<keyword evidence="4" id="KW-1185">Reference proteome</keyword>
<dbReference type="InterPro" id="IPR050121">
    <property type="entry name" value="Cytochrome_P450_monoxygenase"/>
</dbReference>
<dbReference type="Proteomes" id="UP000295674">
    <property type="component" value="Unassembled WGS sequence"/>
</dbReference>
<dbReference type="OrthoDB" id="5290182at2"/>
<name>A0A4R4V939_9PSEU</name>
<dbReference type="EMBL" id="SMKS01000087">
    <property type="protein sequence ID" value="TDC99946.1"/>
    <property type="molecule type" value="Genomic_DNA"/>
</dbReference>
<protein>
    <submittedName>
        <fullName evidence="3">Cytochrome P450</fullName>
    </submittedName>
</protein>
<dbReference type="InterPro" id="IPR002401">
    <property type="entry name" value="Cyt_P450_E_grp-I"/>
</dbReference>
<dbReference type="PANTHER" id="PTHR24305">
    <property type="entry name" value="CYTOCHROME P450"/>
    <property type="match status" value="1"/>
</dbReference>
<evidence type="ECO:0000256" key="1">
    <source>
        <dbReference type="ARBA" id="ARBA00010617"/>
    </source>
</evidence>
<dbReference type="GO" id="GO:0016705">
    <property type="term" value="F:oxidoreductase activity, acting on paired donors, with incorporation or reduction of molecular oxygen"/>
    <property type="evidence" value="ECO:0007669"/>
    <property type="project" value="InterPro"/>
</dbReference>
<dbReference type="InterPro" id="IPR036396">
    <property type="entry name" value="Cyt_P450_sf"/>
</dbReference>
<keyword evidence="2" id="KW-0349">Heme</keyword>
<sequence length="444" mass="50204">MSKALPVPVAPGRLPMVGHMGELAREPIAFLDSLSTLGRVVRVDLGGIHAYVLTDADAAHQVLVEQYRKFEKGRGQEELRVVGAGNGMLVADNQSNRKQRRLIQPLFHKDRIARDFAPRLVEEIYRVTGSWISGQRLEFDQEAMRIVRGMFMRTILNEPAGSGLADDVWDAFDYDKSSAFMRLIAPESAIDRNRIAYFRKYLHSIVERIVKQRDLEKHEDTRNDCLTLLLNETDPDTGEPLDRDLVRDEVVGLLFAGTDSTGRSLAWAFHGVGQHPDVERKLHEEVDVVLEGRPVQFDDLPNLPYVAAVVEESLRLYGLLINTRKAVETVTIADVEMPAGTEVLFSHSALHRDPRVFAEPNRFNPDRWIVEKFEQSLHRNVMPYSKGPRTCLGAEFASVELRLSVASIAQRWSLQPINGQFVRPVPDTFLRPNMLPMTAVPRSK</sequence>
<dbReference type="PRINTS" id="PR00385">
    <property type="entry name" value="P450"/>
</dbReference>
<accession>A0A4R4V939</accession>
<dbReference type="PRINTS" id="PR00463">
    <property type="entry name" value="EP450I"/>
</dbReference>
<proteinExistence type="inferred from homology"/>
<comment type="similarity">
    <text evidence="1">Belongs to the cytochrome P450 family.</text>
</comment>
<gene>
    <name evidence="3" type="ORF">E1181_28495</name>
</gene>
<dbReference type="PANTHER" id="PTHR24305:SF166">
    <property type="entry name" value="CYTOCHROME P450 12A4, MITOCHONDRIAL-RELATED"/>
    <property type="match status" value="1"/>
</dbReference>
<reference evidence="3 4" key="1">
    <citation type="submission" date="2019-03" db="EMBL/GenBank/DDBJ databases">
        <title>Draft genome sequences of novel Actinobacteria.</title>
        <authorList>
            <person name="Sahin N."/>
            <person name="Ay H."/>
            <person name="Saygin H."/>
        </authorList>
    </citation>
    <scope>NUCLEOTIDE SEQUENCE [LARGE SCALE GENOMIC DNA]</scope>
    <source>
        <strain evidence="3 4">16K309</strain>
    </source>
</reference>
<evidence type="ECO:0000313" key="4">
    <source>
        <dbReference type="Proteomes" id="UP000295674"/>
    </source>
</evidence>
<evidence type="ECO:0000313" key="3">
    <source>
        <dbReference type="EMBL" id="TDC99946.1"/>
    </source>
</evidence>
<dbReference type="Gene3D" id="1.10.630.10">
    <property type="entry name" value="Cytochrome P450"/>
    <property type="match status" value="1"/>
</dbReference>
<dbReference type="GO" id="GO:0020037">
    <property type="term" value="F:heme binding"/>
    <property type="evidence" value="ECO:0007669"/>
    <property type="project" value="InterPro"/>
</dbReference>
<comment type="cofactor">
    <cofactor evidence="2">
        <name>heme</name>
        <dbReference type="ChEBI" id="CHEBI:30413"/>
    </cofactor>
</comment>
<organism evidence="3 4">
    <name type="scientific">Saccharopolyspora terrae</name>
    <dbReference type="NCBI Taxonomy" id="2530384"/>
    <lineage>
        <taxon>Bacteria</taxon>
        <taxon>Bacillati</taxon>
        <taxon>Actinomycetota</taxon>
        <taxon>Actinomycetes</taxon>
        <taxon>Pseudonocardiales</taxon>
        <taxon>Pseudonocardiaceae</taxon>
        <taxon>Saccharopolyspora</taxon>
    </lineage>
</organism>
<feature type="binding site" description="axial binding residue" evidence="2">
    <location>
        <position position="391"/>
    </location>
    <ligand>
        <name>heme</name>
        <dbReference type="ChEBI" id="CHEBI:30413"/>
    </ligand>
    <ligandPart>
        <name>Fe</name>
        <dbReference type="ChEBI" id="CHEBI:18248"/>
    </ligandPart>
</feature>
<dbReference type="GO" id="GO:0004497">
    <property type="term" value="F:monooxygenase activity"/>
    <property type="evidence" value="ECO:0007669"/>
    <property type="project" value="InterPro"/>
</dbReference>